<keyword evidence="2" id="KW-1277">Toxin-antitoxin system</keyword>
<dbReference type="InterPro" id="IPR051813">
    <property type="entry name" value="HepT_RNase_toxin"/>
</dbReference>
<protein>
    <submittedName>
        <fullName evidence="6">DUF86 domain-containing protein</fullName>
    </submittedName>
</protein>
<keyword evidence="1" id="KW-0597">Phosphoprotein</keyword>
<evidence type="ECO:0000256" key="5">
    <source>
        <dbReference type="ARBA" id="ARBA00022801"/>
    </source>
</evidence>
<keyword evidence="7" id="KW-1185">Reference proteome</keyword>
<name>A0ABT4IEI5_9EURY</name>
<proteinExistence type="predicted"/>
<dbReference type="Pfam" id="PF01934">
    <property type="entry name" value="HepT-like"/>
    <property type="match status" value="1"/>
</dbReference>
<evidence type="ECO:0000313" key="6">
    <source>
        <dbReference type="EMBL" id="MCZ0860154.1"/>
    </source>
</evidence>
<dbReference type="EMBL" id="JAPTGB010000004">
    <property type="protein sequence ID" value="MCZ0860154.1"/>
    <property type="molecule type" value="Genomic_DNA"/>
</dbReference>
<evidence type="ECO:0000256" key="3">
    <source>
        <dbReference type="ARBA" id="ARBA00022722"/>
    </source>
</evidence>
<keyword evidence="3" id="KW-0540">Nuclease</keyword>
<evidence type="ECO:0000256" key="2">
    <source>
        <dbReference type="ARBA" id="ARBA00022649"/>
    </source>
</evidence>
<gene>
    <name evidence="6" type="ORF">O0S10_02775</name>
</gene>
<keyword evidence="4" id="KW-0547">Nucleotide-binding</keyword>
<evidence type="ECO:0000313" key="7">
    <source>
        <dbReference type="Proteomes" id="UP001141422"/>
    </source>
</evidence>
<keyword evidence="5" id="KW-0378">Hydrolase</keyword>
<accession>A0ABT4IEI5</accession>
<dbReference type="PANTHER" id="PTHR34139:SF1">
    <property type="entry name" value="RNASE MJ1380-RELATED"/>
    <property type="match status" value="1"/>
</dbReference>
<dbReference type="RefSeq" id="WP_268924376.1">
    <property type="nucleotide sequence ID" value="NZ_JAPTGB010000004.1"/>
</dbReference>
<comment type="caution">
    <text evidence="6">The sequence shown here is derived from an EMBL/GenBank/DDBJ whole genome shotgun (WGS) entry which is preliminary data.</text>
</comment>
<sequence length="115" mass="12926">MKLPDAVLVSHILYECEKILKLTTSISYGEFENSTTYQDAIIRPLEVIGEAAGNLSGEFLQNHPDIPIANMKGMRNLLAHQYYRVDLETVWVTATNDIPPAYSLLKIISESSEKK</sequence>
<evidence type="ECO:0000256" key="1">
    <source>
        <dbReference type="ARBA" id="ARBA00022553"/>
    </source>
</evidence>
<dbReference type="Proteomes" id="UP001141422">
    <property type="component" value="Unassembled WGS sequence"/>
</dbReference>
<dbReference type="InterPro" id="IPR008201">
    <property type="entry name" value="HepT-like"/>
</dbReference>
<organism evidence="6 7">
    <name type="scientific">Methanocorpusculum petauri</name>
    <dbReference type="NCBI Taxonomy" id="3002863"/>
    <lineage>
        <taxon>Archaea</taxon>
        <taxon>Methanobacteriati</taxon>
        <taxon>Methanobacteriota</taxon>
        <taxon>Stenosarchaea group</taxon>
        <taxon>Methanomicrobia</taxon>
        <taxon>Methanomicrobiales</taxon>
        <taxon>Methanocorpusculaceae</taxon>
        <taxon>Methanocorpusculum</taxon>
    </lineage>
</organism>
<reference evidence="6" key="1">
    <citation type="submission" date="2022-12" db="EMBL/GenBank/DDBJ databases">
        <title>Isolation and characterisation of novel Methanocorpusculum spp. from native Australian herbivores indicates the genus is ancestrally host-associated.</title>
        <authorList>
            <person name="Volmer J.G."/>
            <person name="Soo R.M."/>
            <person name="Evans P.N."/>
            <person name="Hoedt E.C."/>
            <person name="Astorga Alsina A.L."/>
            <person name="Woodcroft B.J."/>
            <person name="Tyson G.W."/>
            <person name="Hugenholtz P."/>
            <person name="Morrison M."/>
        </authorList>
    </citation>
    <scope>NUCLEOTIDE SEQUENCE</scope>
    <source>
        <strain evidence="6">MG</strain>
    </source>
</reference>
<evidence type="ECO:0000256" key="4">
    <source>
        <dbReference type="ARBA" id="ARBA00022741"/>
    </source>
</evidence>
<dbReference type="PANTHER" id="PTHR34139">
    <property type="entry name" value="UPF0331 PROTEIN MJ0127"/>
    <property type="match status" value="1"/>
</dbReference>